<evidence type="ECO:0000256" key="5">
    <source>
        <dbReference type="ARBA" id="ARBA00022777"/>
    </source>
</evidence>
<accession>A0A4S8K8P7</accession>
<feature type="compositionally biased region" description="Basic and acidic residues" evidence="10">
    <location>
        <begin position="447"/>
        <end position="460"/>
    </location>
</feature>
<reference evidence="12 13" key="1">
    <citation type="journal article" date="2019" name="Nat. Plants">
        <title>Genome sequencing of Musa balbisiana reveals subgenome evolution and function divergence in polyploid bananas.</title>
        <authorList>
            <person name="Yao X."/>
        </authorList>
    </citation>
    <scope>NUCLEOTIDE SEQUENCE [LARGE SCALE GENOMIC DNA]</scope>
    <source>
        <strain evidence="13">cv. DH-PKW</strain>
        <tissue evidence="12">Leaves</tissue>
    </source>
</reference>
<organism evidence="12 13">
    <name type="scientific">Musa balbisiana</name>
    <name type="common">Banana</name>
    <dbReference type="NCBI Taxonomy" id="52838"/>
    <lineage>
        <taxon>Eukaryota</taxon>
        <taxon>Viridiplantae</taxon>
        <taxon>Streptophyta</taxon>
        <taxon>Embryophyta</taxon>
        <taxon>Tracheophyta</taxon>
        <taxon>Spermatophyta</taxon>
        <taxon>Magnoliopsida</taxon>
        <taxon>Liliopsida</taxon>
        <taxon>Zingiberales</taxon>
        <taxon>Musaceae</taxon>
        <taxon>Musa</taxon>
    </lineage>
</organism>
<evidence type="ECO:0000256" key="2">
    <source>
        <dbReference type="ARBA" id="ARBA00022527"/>
    </source>
</evidence>
<keyword evidence="3" id="KW-0808">Transferase</keyword>
<evidence type="ECO:0000256" key="4">
    <source>
        <dbReference type="ARBA" id="ARBA00022741"/>
    </source>
</evidence>
<evidence type="ECO:0000256" key="3">
    <source>
        <dbReference type="ARBA" id="ARBA00022679"/>
    </source>
</evidence>
<evidence type="ECO:0000256" key="8">
    <source>
        <dbReference type="ARBA" id="ARBA00048679"/>
    </source>
</evidence>
<feature type="domain" description="Protein kinase" evidence="11">
    <location>
        <begin position="153"/>
        <end position="424"/>
    </location>
</feature>
<dbReference type="PROSITE" id="PS00108">
    <property type="entry name" value="PROTEIN_KINASE_ST"/>
    <property type="match status" value="1"/>
</dbReference>
<protein>
    <recommendedName>
        <fullName evidence="1">non-specific serine/threonine protein kinase</fullName>
        <ecNumber evidence="1">2.7.11.1</ecNumber>
    </recommendedName>
</protein>
<name>A0A4S8K8P7_MUSBA</name>
<evidence type="ECO:0000256" key="1">
    <source>
        <dbReference type="ARBA" id="ARBA00012513"/>
    </source>
</evidence>
<feature type="region of interest" description="Disordered" evidence="10">
    <location>
        <begin position="447"/>
        <end position="477"/>
    </location>
</feature>
<feature type="region of interest" description="Disordered" evidence="10">
    <location>
        <begin position="371"/>
        <end position="430"/>
    </location>
</feature>
<proteinExistence type="predicted"/>
<feature type="region of interest" description="Disordered" evidence="10">
    <location>
        <begin position="49"/>
        <end position="96"/>
    </location>
</feature>
<keyword evidence="4" id="KW-0547">Nucleotide-binding</keyword>
<comment type="caution">
    <text evidence="12">The sequence shown here is derived from an EMBL/GenBank/DDBJ whole genome shotgun (WGS) entry which is preliminary data.</text>
</comment>
<evidence type="ECO:0000256" key="6">
    <source>
        <dbReference type="ARBA" id="ARBA00022840"/>
    </source>
</evidence>
<keyword evidence="5" id="KW-0418">Kinase</keyword>
<gene>
    <name evidence="12" type="ORF">C4D60_Mb04t00620</name>
</gene>
<feature type="compositionally biased region" description="Polar residues" evidence="10">
    <location>
        <begin position="72"/>
        <end position="94"/>
    </location>
</feature>
<comment type="catalytic activity">
    <reaction evidence="7">
        <text>L-threonyl-[protein] + ATP = O-phospho-L-threonyl-[protein] + ADP + H(+)</text>
        <dbReference type="Rhea" id="RHEA:46608"/>
        <dbReference type="Rhea" id="RHEA-COMP:11060"/>
        <dbReference type="Rhea" id="RHEA-COMP:11605"/>
        <dbReference type="ChEBI" id="CHEBI:15378"/>
        <dbReference type="ChEBI" id="CHEBI:30013"/>
        <dbReference type="ChEBI" id="CHEBI:30616"/>
        <dbReference type="ChEBI" id="CHEBI:61977"/>
        <dbReference type="ChEBI" id="CHEBI:456216"/>
        <dbReference type="EC" id="2.7.11.1"/>
    </reaction>
</comment>
<comment type="catalytic activity">
    <reaction evidence="8">
        <text>L-seryl-[protein] + ATP = O-phospho-L-seryl-[protein] + ADP + H(+)</text>
        <dbReference type="Rhea" id="RHEA:17989"/>
        <dbReference type="Rhea" id="RHEA-COMP:9863"/>
        <dbReference type="Rhea" id="RHEA-COMP:11604"/>
        <dbReference type="ChEBI" id="CHEBI:15378"/>
        <dbReference type="ChEBI" id="CHEBI:29999"/>
        <dbReference type="ChEBI" id="CHEBI:30616"/>
        <dbReference type="ChEBI" id="CHEBI:83421"/>
        <dbReference type="ChEBI" id="CHEBI:456216"/>
        <dbReference type="EC" id="2.7.11.1"/>
    </reaction>
</comment>
<evidence type="ECO:0000313" key="13">
    <source>
        <dbReference type="Proteomes" id="UP000317650"/>
    </source>
</evidence>
<dbReference type="PROSITE" id="PS50011">
    <property type="entry name" value="PROTEIN_KINASE_DOM"/>
    <property type="match status" value="1"/>
</dbReference>
<evidence type="ECO:0000259" key="11">
    <source>
        <dbReference type="PROSITE" id="PS50011"/>
    </source>
</evidence>
<dbReference type="GO" id="GO:0004674">
    <property type="term" value="F:protein serine/threonine kinase activity"/>
    <property type="evidence" value="ECO:0007669"/>
    <property type="project" value="UniProtKB-KW"/>
</dbReference>
<dbReference type="GO" id="GO:0005524">
    <property type="term" value="F:ATP binding"/>
    <property type="evidence" value="ECO:0007669"/>
    <property type="project" value="UniProtKB-KW"/>
</dbReference>
<feature type="compositionally biased region" description="Low complexity" evidence="10">
    <location>
        <begin position="699"/>
        <end position="713"/>
    </location>
</feature>
<keyword evidence="9" id="KW-0175">Coiled coil</keyword>
<dbReference type="Gene3D" id="3.30.200.20">
    <property type="entry name" value="Phosphorylase Kinase, domain 1"/>
    <property type="match status" value="1"/>
</dbReference>
<dbReference type="Gene3D" id="1.10.510.10">
    <property type="entry name" value="Transferase(Phosphotransferase) domain 1"/>
    <property type="match status" value="1"/>
</dbReference>
<keyword evidence="2" id="KW-0723">Serine/threonine-protein kinase</keyword>
<keyword evidence="13" id="KW-1185">Reference proteome</keyword>
<evidence type="ECO:0000313" key="12">
    <source>
        <dbReference type="EMBL" id="THU71364.1"/>
    </source>
</evidence>
<dbReference type="PANTHER" id="PTHR22967">
    <property type="entry name" value="SERINE/THREONINE PROTEIN KINASE"/>
    <property type="match status" value="1"/>
</dbReference>
<dbReference type="PANTHER" id="PTHR22967:SF57">
    <property type="entry name" value="AUXILIN, ISOFORM A-RELATED"/>
    <property type="match status" value="1"/>
</dbReference>
<dbReference type="InterPro" id="IPR000719">
    <property type="entry name" value="Prot_kinase_dom"/>
</dbReference>
<dbReference type="STRING" id="52838.A0A4S8K8P7"/>
<feature type="region of interest" description="Disordered" evidence="10">
    <location>
        <begin position="608"/>
        <end position="637"/>
    </location>
</feature>
<dbReference type="AlphaFoldDB" id="A0A4S8K8P7"/>
<dbReference type="SUPFAM" id="SSF56112">
    <property type="entry name" value="Protein kinase-like (PK-like)"/>
    <property type="match status" value="1"/>
</dbReference>
<dbReference type="EMBL" id="PYDT01000001">
    <property type="protein sequence ID" value="THU71364.1"/>
    <property type="molecule type" value="Genomic_DNA"/>
</dbReference>
<evidence type="ECO:0000256" key="10">
    <source>
        <dbReference type="SAM" id="MobiDB-lite"/>
    </source>
</evidence>
<dbReference type="SMART" id="SM00220">
    <property type="entry name" value="S_TKc"/>
    <property type="match status" value="1"/>
</dbReference>
<feature type="region of interest" description="Disordered" evidence="10">
    <location>
        <begin position="650"/>
        <end position="669"/>
    </location>
</feature>
<dbReference type="Proteomes" id="UP000317650">
    <property type="component" value="Chromosome 4"/>
</dbReference>
<dbReference type="InterPro" id="IPR008271">
    <property type="entry name" value="Ser/Thr_kinase_AS"/>
</dbReference>
<dbReference type="GO" id="GO:0005737">
    <property type="term" value="C:cytoplasm"/>
    <property type="evidence" value="ECO:0007669"/>
    <property type="project" value="TreeGrafter"/>
</dbReference>
<keyword evidence="6" id="KW-0067">ATP-binding</keyword>
<dbReference type="InterPro" id="IPR011009">
    <property type="entry name" value="Kinase-like_dom_sf"/>
</dbReference>
<evidence type="ECO:0000256" key="7">
    <source>
        <dbReference type="ARBA" id="ARBA00047899"/>
    </source>
</evidence>
<feature type="region of interest" description="Disordered" evidence="10">
    <location>
        <begin position="699"/>
        <end position="735"/>
    </location>
</feature>
<sequence length="735" mass="81779">MLPAYVSVDKRFGPPTRYWTVLILLNVGRLRGLDGDDVTRINLLAHPRPRVSTAGRSSSPRRATSDYKGQIPNPSSSPSHNLVSALPSQESGSRSRGRLPAYDLALIEVLDRDLKLRVLFGLLVAIMWMFKPFAGKEPASLEGRTIDVGNVKVHVRNAIAEGGFSCIYVATDVVQPSKQYALKHVICNDDDLLDLIMKEISVMKLLRGHPNVVALVAHTILDMGRRKEALLVMEFCEKSLATLLENRGSGYFEEKQVLLIFRDVCNAVHFMHSQSPPIAHRDLKAENVLLGPDGAWKLCDFGSTSTNHKCFDKPEEMGIEEDNIRKYTTPAYRAPEMWDLFRREVLCEKVDIWVWFRVNELLPLELQKHLPDGSSGAVEMRPPPSGSQEQGVPRKTTLMPRRGLASLPSSWESEKELRQTKPFQDAPKTGRGALGVFWSTEHAKDSAVVDNKDPHFDEPIKQSASTQNRNASVCKVSPPRERHVHLRNQVRIEQGDPVKRPDERTGEDFEIKFFQEMKQSSNPEKKPAFENETFNTFVADFGTGKLNSKNITGDNVPHKRELEAEVDQLKGQLKQANLEKTEITSRYEKLSAVCRSQRQEIQELKHALAAVSPSPPAKDSTKNHEHPGSLQSITPPRMKIEGTVWELQQGMMHPSPSPRPETKTWNAFGATNGHQNVMSAVNPSTDLWGFNLGSFTASSGSQISGSSAQGNASVRTNSGATKKADANQPAGWAGF</sequence>
<feature type="coiled-coil region" evidence="9">
    <location>
        <begin position="559"/>
        <end position="607"/>
    </location>
</feature>
<dbReference type="EC" id="2.7.11.1" evidence="1"/>
<feature type="compositionally biased region" description="Polar residues" evidence="10">
    <location>
        <begin position="462"/>
        <end position="471"/>
    </location>
</feature>
<evidence type="ECO:0000256" key="9">
    <source>
        <dbReference type="SAM" id="Coils"/>
    </source>
</evidence>
<dbReference type="Pfam" id="PF00069">
    <property type="entry name" value="Pkinase"/>
    <property type="match status" value="1"/>
</dbReference>